<keyword evidence="3" id="KW-1185">Reference proteome</keyword>
<evidence type="ECO:0000313" key="2">
    <source>
        <dbReference type="EMBL" id="CAL4130563.1"/>
    </source>
</evidence>
<dbReference type="AlphaFoldDB" id="A0AAV2RLI1"/>
<feature type="region of interest" description="Disordered" evidence="1">
    <location>
        <begin position="29"/>
        <end position="52"/>
    </location>
</feature>
<evidence type="ECO:0000256" key="1">
    <source>
        <dbReference type="SAM" id="MobiDB-lite"/>
    </source>
</evidence>
<dbReference type="EMBL" id="CAXKWB010026781">
    <property type="protein sequence ID" value="CAL4130563.1"/>
    <property type="molecule type" value="Genomic_DNA"/>
</dbReference>
<dbReference type="Proteomes" id="UP001497623">
    <property type="component" value="Unassembled WGS sequence"/>
</dbReference>
<feature type="non-terminal residue" evidence="2">
    <location>
        <position position="228"/>
    </location>
</feature>
<feature type="compositionally biased region" description="Low complexity" evidence="1">
    <location>
        <begin position="31"/>
        <end position="49"/>
    </location>
</feature>
<comment type="caution">
    <text evidence="2">The sequence shown here is derived from an EMBL/GenBank/DDBJ whole genome shotgun (WGS) entry which is preliminary data.</text>
</comment>
<evidence type="ECO:0000313" key="3">
    <source>
        <dbReference type="Proteomes" id="UP001497623"/>
    </source>
</evidence>
<organism evidence="2 3">
    <name type="scientific">Meganyctiphanes norvegica</name>
    <name type="common">Northern krill</name>
    <name type="synonym">Thysanopoda norvegica</name>
    <dbReference type="NCBI Taxonomy" id="48144"/>
    <lineage>
        <taxon>Eukaryota</taxon>
        <taxon>Metazoa</taxon>
        <taxon>Ecdysozoa</taxon>
        <taxon>Arthropoda</taxon>
        <taxon>Crustacea</taxon>
        <taxon>Multicrustacea</taxon>
        <taxon>Malacostraca</taxon>
        <taxon>Eumalacostraca</taxon>
        <taxon>Eucarida</taxon>
        <taxon>Euphausiacea</taxon>
        <taxon>Euphausiidae</taxon>
        <taxon>Meganyctiphanes</taxon>
    </lineage>
</organism>
<gene>
    <name evidence="2" type="ORF">MNOR_LOCUS26597</name>
</gene>
<name>A0AAV2RLI1_MEGNR</name>
<protein>
    <submittedName>
        <fullName evidence="2">Uncharacterized protein</fullName>
    </submittedName>
</protein>
<sequence>MEVSTTMPLTSHSSLRDHMDENLSVSINQNQTTSPLHPSSPPTYTSPLQPSSPPTYPCSEKCIKCHQPTVNTEQVENNESEQTQQCECECHKQDPELQQSQIQFPKDNEEEPLNLSQTQNPLQMTNNHIPPAGPNCLPGCGYSGLPCYNCTMGQTQTLESTQGSSATQGYFGNAQSANVSPGYPVQPNVQGYPQIYTVDLMNNSHMNQDRLSQTQILLPEEQGRRSRK</sequence>
<proteinExistence type="predicted"/>
<accession>A0AAV2RLI1</accession>
<reference evidence="2 3" key="1">
    <citation type="submission" date="2024-05" db="EMBL/GenBank/DDBJ databases">
        <authorList>
            <person name="Wallberg A."/>
        </authorList>
    </citation>
    <scope>NUCLEOTIDE SEQUENCE [LARGE SCALE GENOMIC DNA]</scope>
</reference>